<proteinExistence type="predicted"/>
<gene>
    <name evidence="2" type="ORF">F0P93_13660</name>
</gene>
<dbReference type="AlphaFoldDB" id="A0A5N1JE79"/>
<accession>A0A5N1JE79</accession>
<evidence type="ECO:0000313" key="2">
    <source>
        <dbReference type="EMBL" id="KAA9353676.1"/>
    </source>
</evidence>
<keyword evidence="1" id="KW-0472">Membrane</keyword>
<name>A0A5N1JE79_9BACT</name>
<reference evidence="2 3" key="1">
    <citation type="submission" date="2019-09" db="EMBL/GenBank/DDBJ databases">
        <title>Genome Sequence of Larkinella sp MA1.</title>
        <authorList>
            <person name="Srinivasan S."/>
        </authorList>
    </citation>
    <scope>NUCLEOTIDE SEQUENCE [LARGE SCALE GENOMIC DNA]</scope>
    <source>
        <strain evidence="2 3">MA1</strain>
    </source>
</reference>
<protein>
    <submittedName>
        <fullName evidence="2">Uncharacterized protein</fullName>
    </submittedName>
</protein>
<comment type="caution">
    <text evidence="2">The sequence shown here is derived from an EMBL/GenBank/DDBJ whole genome shotgun (WGS) entry which is preliminary data.</text>
</comment>
<dbReference type="Proteomes" id="UP000326344">
    <property type="component" value="Unassembled WGS sequence"/>
</dbReference>
<feature type="transmembrane region" description="Helical" evidence="1">
    <location>
        <begin position="29"/>
        <end position="50"/>
    </location>
</feature>
<keyword evidence="3" id="KW-1185">Reference proteome</keyword>
<evidence type="ECO:0000256" key="1">
    <source>
        <dbReference type="SAM" id="Phobius"/>
    </source>
</evidence>
<dbReference type="EMBL" id="VTWS01000003">
    <property type="protein sequence ID" value="KAA9353676.1"/>
    <property type="molecule type" value="Genomic_DNA"/>
</dbReference>
<sequence>MQTLDLKLERDTFQDLEVEPLTSQEQNEYSGGFFGLLTLPITGFILGYTYQKFFGNSPQGSHNHLL</sequence>
<organism evidence="2 3">
    <name type="scientific">Larkinella humicola</name>
    <dbReference type="NCBI Taxonomy" id="2607654"/>
    <lineage>
        <taxon>Bacteria</taxon>
        <taxon>Pseudomonadati</taxon>
        <taxon>Bacteroidota</taxon>
        <taxon>Cytophagia</taxon>
        <taxon>Cytophagales</taxon>
        <taxon>Spirosomataceae</taxon>
        <taxon>Larkinella</taxon>
    </lineage>
</organism>
<keyword evidence="1" id="KW-1133">Transmembrane helix</keyword>
<evidence type="ECO:0000313" key="3">
    <source>
        <dbReference type="Proteomes" id="UP000326344"/>
    </source>
</evidence>
<keyword evidence="1" id="KW-0812">Transmembrane</keyword>
<dbReference type="RefSeq" id="WP_150876960.1">
    <property type="nucleotide sequence ID" value="NZ_VTWS01000003.1"/>
</dbReference>